<evidence type="ECO:0000313" key="1">
    <source>
        <dbReference type="EMBL" id="PXV72606.1"/>
    </source>
</evidence>
<sequence length="78" mass="8833">MTSNKTTNLPETIPLTGKSRWSQLKPFIPVSKEKFRQLSVAGLAPKRCKLGERITMYDNAEVHRWLADPAGYRAEQSS</sequence>
<dbReference type="RefSeq" id="WP_011634199.1">
    <property type="nucleotide sequence ID" value="NZ_FMTW01000063.1"/>
</dbReference>
<gene>
    <name evidence="1" type="ORF">C8R14_1671</name>
</gene>
<comment type="caution">
    <text evidence="1">The sequence shown here is derived from an EMBL/GenBank/DDBJ whole genome shotgun (WGS) entry which is preliminary data.</text>
</comment>
<dbReference type="EMBL" id="QICQ01000067">
    <property type="protein sequence ID" value="PXV72606.1"/>
    <property type="molecule type" value="Genomic_DNA"/>
</dbReference>
<dbReference type="Proteomes" id="UP000247780">
    <property type="component" value="Unassembled WGS sequence"/>
</dbReference>
<keyword evidence="2" id="KW-1185">Reference proteome</keyword>
<organism evidence="1 2">
    <name type="scientific">Nitrosomonas eutropha</name>
    <dbReference type="NCBI Taxonomy" id="916"/>
    <lineage>
        <taxon>Bacteria</taxon>
        <taxon>Pseudomonadati</taxon>
        <taxon>Pseudomonadota</taxon>
        <taxon>Betaproteobacteria</taxon>
        <taxon>Nitrosomonadales</taxon>
        <taxon>Nitrosomonadaceae</taxon>
        <taxon>Nitrosomonas</taxon>
    </lineage>
</organism>
<proteinExistence type="predicted"/>
<accession>A0ABX5M6F3</accession>
<reference evidence="1 2" key="1">
    <citation type="submission" date="2018-04" db="EMBL/GenBank/DDBJ databases">
        <title>Active sludge and wastewater microbial communities from Klosterneuburg, Austria.</title>
        <authorList>
            <person name="Wagner M."/>
        </authorList>
    </citation>
    <scope>NUCLEOTIDE SEQUENCE [LARGE SCALE GENOMIC DNA]</scope>
    <source>
        <strain evidence="1 2">Nm 57</strain>
    </source>
</reference>
<evidence type="ECO:0008006" key="3">
    <source>
        <dbReference type="Google" id="ProtNLM"/>
    </source>
</evidence>
<evidence type="ECO:0000313" key="2">
    <source>
        <dbReference type="Proteomes" id="UP000247780"/>
    </source>
</evidence>
<name>A0ABX5M6F3_9PROT</name>
<protein>
    <recommendedName>
        <fullName evidence="3">Transcriptional regulator</fullName>
    </recommendedName>
</protein>